<evidence type="ECO:0000259" key="2">
    <source>
        <dbReference type="Pfam" id="PF18998"/>
    </source>
</evidence>
<dbReference type="EMBL" id="JAAIIJ010000037">
    <property type="protein sequence ID" value="NMN02833.1"/>
    <property type="molecule type" value="Genomic_DNA"/>
</dbReference>
<accession>A0ABX1T0X9</accession>
<keyword evidence="4" id="KW-1185">Reference proteome</keyword>
<feature type="non-terminal residue" evidence="3">
    <location>
        <position position="887"/>
    </location>
</feature>
<evidence type="ECO:0000313" key="4">
    <source>
        <dbReference type="Proteomes" id="UP000553756"/>
    </source>
</evidence>
<sequence length="887" mass="95545">MVRFSSQTGVGRGLPRWLAAVLSALVVLAVAVPGAGLAGVRTAQAATNNLINGDFEYPGLKDGTAGYWNYISPLDGTWYNADGSGWTSIPDWEDLKFGWLSTQVATTKNPAAIVEIQKDSTTGNIYGELCADQADKAIYQDVATTVGTRYTVELDHASRASSFTDGLQVVVGGQTITMTRISTNKAGDKVGESGTVVSTHATNTGSFDSHDGQWARYRGSYVATSETTRFTFKSVSSATATAGNLLDNIRFVREYPFTYDVNLPDGATLQGDAPVYKNGSGEAYVSEGDAAVDSSGWTVGDTSKVEGYHFDGWCLNKSGVSAYDWNTQVSGLTTVYAKWTPNSYKINYNLDGGTLGSDSPTSHTYLTKTTLVNPTKSGYEFSHWTDQDGNTVTEISADTKKEMTLTAHWTAKSDTEYKVEHYLQNVNDDGYTLQSKDTQTLQGESGAQTKAVAKTTYTGFTAVTPTQEAIAGDGSTVVKVYYTRDKHNVTFDENGHGTKPAGQSDVKFGATVDDPGSLSADGYTFGGWYEDQECTDAKKWVFSKNTMPADDLTLHAKWIAKTDTGYKVEHYLQDVDDNTKYTLKDTDEKSGETGQDTAAVVKTYTGFTAPAVVQEKIKGDGSTVVKLYYTRDTNKVTFAVGTDGALVEGVKDSVEVKTDQLLSKADGFQQPDVNANAGRKFVGWQLGKDGPVYQPSQIGGLTVSSNTTFNAVYEQLPEVSVVYSFNGGHDADGNTSVTLKGVDGTEYTDEAKAKVPDTSKLERTGYAFKEWSPAVTGKYASVTYTAQWTANTNDVNFVVSENDKHGSLTGNTGYRVLTGEKVGGKPTVTADGGYRFVGWVSSENDKVYSQDSVDAYVVSGANKDITFTAKFVPESSVEVHYNYAGGY</sequence>
<evidence type="ECO:0000313" key="3">
    <source>
        <dbReference type="EMBL" id="NMN02833.1"/>
    </source>
</evidence>
<dbReference type="Pfam" id="PF18998">
    <property type="entry name" value="Flg_new_2"/>
    <property type="match status" value="1"/>
</dbReference>
<dbReference type="InterPro" id="IPR042229">
    <property type="entry name" value="Listeria/Bacterioides_rpt_sf"/>
</dbReference>
<name>A0ABX1T0X9_9BIFI</name>
<comment type="subcellular location">
    <subcellularLocation>
        <location evidence="1">Cell envelope</location>
    </subcellularLocation>
</comment>
<reference evidence="3 4" key="1">
    <citation type="submission" date="2020-02" db="EMBL/GenBank/DDBJ databases">
        <title>Characterization of phylogenetic diversity of novel bifidobacterial species isolated in Czech ZOOs.</title>
        <authorList>
            <person name="Lugli G.A."/>
            <person name="Vera N.B."/>
            <person name="Ventura M."/>
        </authorList>
    </citation>
    <scope>NUCLEOTIDE SEQUENCE [LARGE SCALE GENOMIC DNA]</scope>
    <source>
        <strain evidence="3 4">DSM 109963</strain>
    </source>
</reference>
<evidence type="ECO:0000256" key="1">
    <source>
        <dbReference type="ARBA" id="ARBA00004196"/>
    </source>
</evidence>
<protein>
    <submittedName>
        <fullName evidence="3">Cell wall-binding protein</fullName>
    </submittedName>
</protein>
<dbReference type="RefSeq" id="WP_172147237.1">
    <property type="nucleotide sequence ID" value="NZ_JAAIIJ010000037.1"/>
</dbReference>
<dbReference type="Proteomes" id="UP000553756">
    <property type="component" value="Unassembled WGS sequence"/>
</dbReference>
<feature type="domain" description="Bacterial repeat" evidence="2">
    <location>
        <begin position="801"/>
        <end position="873"/>
    </location>
</feature>
<dbReference type="InterPro" id="IPR044060">
    <property type="entry name" value="Bacterial_rp_domain"/>
</dbReference>
<proteinExistence type="predicted"/>
<dbReference type="NCBIfam" id="TIGR02543">
    <property type="entry name" value="List_Bact_rpt"/>
    <property type="match status" value="2"/>
</dbReference>
<organism evidence="3 4">
    <name type="scientific">Bifidobacterium panos</name>
    <dbReference type="NCBI Taxonomy" id="2675321"/>
    <lineage>
        <taxon>Bacteria</taxon>
        <taxon>Bacillati</taxon>
        <taxon>Actinomycetota</taxon>
        <taxon>Actinomycetes</taxon>
        <taxon>Bifidobacteriales</taxon>
        <taxon>Bifidobacteriaceae</taxon>
        <taxon>Bifidobacterium</taxon>
    </lineage>
</organism>
<dbReference type="InterPro" id="IPR013378">
    <property type="entry name" value="InlB-like_B-rpt"/>
</dbReference>
<gene>
    <name evidence="3" type="ORF">G1C94_1455</name>
</gene>
<dbReference type="Pfam" id="PF09479">
    <property type="entry name" value="Flg_new"/>
    <property type="match status" value="3"/>
</dbReference>
<dbReference type="Gene3D" id="2.60.40.4270">
    <property type="entry name" value="Listeria-Bacteroides repeat domain"/>
    <property type="match status" value="3"/>
</dbReference>
<comment type="caution">
    <text evidence="3">The sequence shown here is derived from an EMBL/GenBank/DDBJ whole genome shotgun (WGS) entry which is preliminary data.</text>
</comment>